<dbReference type="Gene3D" id="3.40.462.20">
    <property type="match status" value="1"/>
</dbReference>
<dbReference type="PANTHER" id="PTHR42973:SF39">
    <property type="entry name" value="FAD-BINDING PCMH-TYPE DOMAIN-CONTAINING PROTEIN"/>
    <property type="match status" value="1"/>
</dbReference>
<dbReference type="SUPFAM" id="SSF56176">
    <property type="entry name" value="FAD-binding/transporter-associated domain-like"/>
    <property type="match status" value="1"/>
</dbReference>
<evidence type="ECO:0000259" key="6">
    <source>
        <dbReference type="PROSITE" id="PS51387"/>
    </source>
</evidence>
<dbReference type="RefSeq" id="WP_168038979.1">
    <property type="nucleotide sequence ID" value="NZ_JAAEDK010000005.1"/>
</dbReference>
<dbReference type="InterPro" id="IPR016166">
    <property type="entry name" value="FAD-bd_PCMH"/>
</dbReference>
<keyword evidence="5" id="KW-0560">Oxidoreductase</keyword>
<dbReference type="PANTHER" id="PTHR42973">
    <property type="entry name" value="BINDING OXIDOREDUCTASE, PUTATIVE (AFU_ORTHOLOGUE AFUA_1G17690)-RELATED"/>
    <property type="match status" value="1"/>
</dbReference>
<reference evidence="7" key="1">
    <citation type="submission" date="2020-01" db="EMBL/GenBank/DDBJ databases">
        <authorList>
            <person name="Rat A."/>
        </authorList>
    </citation>
    <scope>NUCLEOTIDE SEQUENCE</scope>
    <source>
        <strain evidence="7">LMG 31161</strain>
    </source>
</reference>
<protein>
    <submittedName>
        <fullName evidence="7">FAD-binding oxidoreductase</fullName>
    </submittedName>
</protein>
<dbReference type="InterPro" id="IPR016169">
    <property type="entry name" value="FAD-bd_PCMH_sub2"/>
</dbReference>
<evidence type="ECO:0000256" key="4">
    <source>
        <dbReference type="ARBA" id="ARBA00022827"/>
    </source>
</evidence>
<dbReference type="InterPro" id="IPR012951">
    <property type="entry name" value="BBE"/>
</dbReference>
<dbReference type="Pfam" id="PF01565">
    <property type="entry name" value="FAD_binding_4"/>
    <property type="match status" value="1"/>
</dbReference>
<dbReference type="InterPro" id="IPR036318">
    <property type="entry name" value="FAD-bd_PCMH-like_sf"/>
</dbReference>
<organism evidence="7 10">
    <name type="scientific">Neoroseomonas oryzicola</name>
    <dbReference type="NCBI Taxonomy" id="535904"/>
    <lineage>
        <taxon>Bacteria</taxon>
        <taxon>Pseudomonadati</taxon>
        <taxon>Pseudomonadota</taxon>
        <taxon>Alphaproteobacteria</taxon>
        <taxon>Acetobacterales</taxon>
        <taxon>Acetobacteraceae</taxon>
        <taxon>Neoroseomonas</taxon>
    </lineage>
</organism>
<gene>
    <name evidence="8" type="ORF">GWK15_03210</name>
    <name evidence="7" type="ORF">GXW75_03215</name>
</gene>
<feature type="domain" description="FAD-binding PCMH-type" evidence="6">
    <location>
        <begin position="41"/>
        <end position="211"/>
    </location>
</feature>
<dbReference type="SUPFAM" id="SSF55103">
    <property type="entry name" value="FAD-linked oxidases, C-terminal domain"/>
    <property type="match status" value="1"/>
</dbReference>
<name>A0A9X9WD36_9PROT</name>
<evidence type="ECO:0000256" key="1">
    <source>
        <dbReference type="ARBA" id="ARBA00001974"/>
    </source>
</evidence>
<reference evidence="8 9" key="2">
    <citation type="submission" date="2020-02" db="EMBL/GenBank/DDBJ databases">
        <authorList>
            <person name="Sun Q."/>
            <person name="Inoue M."/>
        </authorList>
    </citation>
    <scope>NUCLEOTIDE SEQUENCE [LARGE SCALE GENOMIC DNA]</scope>
    <source>
        <strain evidence="8 9">KCTC 22478</strain>
    </source>
</reference>
<evidence type="ECO:0000313" key="8">
    <source>
        <dbReference type="EMBL" id="NKE15937.1"/>
    </source>
</evidence>
<keyword evidence="3" id="KW-0285">Flavoprotein</keyword>
<dbReference type="InterPro" id="IPR006093">
    <property type="entry name" value="Oxy_OxRdtase_FAD_BS"/>
</dbReference>
<dbReference type="InterPro" id="IPR006094">
    <property type="entry name" value="Oxid_FAD_bind_N"/>
</dbReference>
<evidence type="ECO:0000313" key="9">
    <source>
        <dbReference type="Proteomes" id="UP000746741"/>
    </source>
</evidence>
<comment type="caution">
    <text evidence="7">The sequence shown here is derived from an EMBL/GenBank/DDBJ whole genome shotgun (WGS) entry which is preliminary data.</text>
</comment>
<accession>A0A9X9WD36</accession>
<evidence type="ECO:0000256" key="3">
    <source>
        <dbReference type="ARBA" id="ARBA00022630"/>
    </source>
</evidence>
<keyword evidence="9" id="KW-1185">Reference proteome</keyword>
<dbReference type="Gene3D" id="3.30.465.10">
    <property type="match status" value="1"/>
</dbReference>
<keyword evidence="4" id="KW-0274">FAD</keyword>
<evidence type="ECO:0000313" key="10">
    <source>
        <dbReference type="Proteomes" id="UP001138708"/>
    </source>
</evidence>
<evidence type="ECO:0000256" key="5">
    <source>
        <dbReference type="ARBA" id="ARBA00023002"/>
    </source>
</evidence>
<comment type="similarity">
    <text evidence="2">Belongs to the oxygen-dependent FAD-linked oxidoreductase family.</text>
</comment>
<dbReference type="InterPro" id="IPR050416">
    <property type="entry name" value="FAD-linked_Oxidoreductase"/>
</dbReference>
<evidence type="ECO:0000256" key="2">
    <source>
        <dbReference type="ARBA" id="ARBA00005466"/>
    </source>
</evidence>
<dbReference type="InterPro" id="IPR016164">
    <property type="entry name" value="FAD-linked_Oxase-like_C"/>
</dbReference>
<dbReference type="PROSITE" id="PS00862">
    <property type="entry name" value="OX2_COVAL_FAD"/>
    <property type="match status" value="1"/>
</dbReference>
<reference evidence="7" key="3">
    <citation type="journal article" date="2021" name="Syst. Appl. Microbiol.">
        <title>Roseomonas hellenica sp. nov., isolated from roots of wild-growing Alkanna tinctoria.</title>
        <authorList>
            <person name="Rat A."/>
            <person name="Naranjo H.D."/>
            <person name="Lebbe L."/>
            <person name="Cnockaert M."/>
            <person name="Krigas N."/>
            <person name="Grigoriadou K."/>
            <person name="Maloupa E."/>
            <person name="Willems A."/>
        </authorList>
    </citation>
    <scope>NUCLEOTIDE SEQUENCE</scope>
    <source>
        <strain evidence="7">LMG 31161</strain>
    </source>
</reference>
<proteinExistence type="inferred from homology"/>
<dbReference type="EMBL" id="JAAEDK010000005">
    <property type="protein sequence ID" value="MBR0658246.1"/>
    <property type="molecule type" value="Genomic_DNA"/>
</dbReference>
<evidence type="ECO:0000313" key="7">
    <source>
        <dbReference type="EMBL" id="MBR0658246.1"/>
    </source>
</evidence>
<sequence length="458" mass="48082">MTTIQGLQPDVDRLAGVFAGSLLRPGDPGYDGARRVHNGLIDKHPRLIARCAGVADVADAVRFARTHGLEIAIKGGGHNVAGRATVEGGLMIDLSPMKGLHVDPRARIARAQGGLTWAGFNRETQVHGLATTGGVVSSTGIAGLTLGGGIGWLMGRHGLALDNLVSAEVVLADGRVVTASDAEHPDLFWALRGGGGNFGVVTSFTFRLHPVGPMVTGGLIAHPFTAAWDVLRHFRDMTASLPDDLMVFAGLVHAPDGSGEKLCALVVCHCGTPAEGAAAVAPLKAFGAPAVDTVAPIPYCAVNAMLDGAYPAGALNYWKSSFLATLGDEAIRAMIDGFARCPTPMGQILMEHFHGAVTRVAPTATAFPHRAPGYNMLVLSEWMDPAASPACIAWARETYDTLATFAGPSRYMNYLGDDEDGTAMDAAFGPNLRRLQQVKAAYDPENVFHLNQNIRPAA</sequence>
<dbReference type="GO" id="GO:0071949">
    <property type="term" value="F:FAD binding"/>
    <property type="evidence" value="ECO:0007669"/>
    <property type="project" value="InterPro"/>
</dbReference>
<dbReference type="InterPro" id="IPR016167">
    <property type="entry name" value="FAD-bd_PCMH_sub1"/>
</dbReference>
<dbReference type="GO" id="GO:0016491">
    <property type="term" value="F:oxidoreductase activity"/>
    <property type="evidence" value="ECO:0007669"/>
    <property type="project" value="UniProtKB-KW"/>
</dbReference>
<dbReference type="Proteomes" id="UP001138708">
    <property type="component" value="Unassembled WGS sequence"/>
</dbReference>
<dbReference type="Proteomes" id="UP000746741">
    <property type="component" value="Unassembled WGS sequence"/>
</dbReference>
<dbReference type="Gene3D" id="3.30.43.10">
    <property type="entry name" value="Uridine Diphospho-n-acetylenolpyruvylglucosamine Reductase, domain 2"/>
    <property type="match status" value="1"/>
</dbReference>
<comment type="cofactor">
    <cofactor evidence="1">
        <name>FAD</name>
        <dbReference type="ChEBI" id="CHEBI:57692"/>
    </cofactor>
</comment>
<dbReference type="PROSITE" id="PS51387">
    <property type="entry name" value="FAD_PCMH"/>
    <property type="match status" value="1"/>
</dbReference>
<dbReference type="Pfam" id="PF08031">
    <property type="entry name" value="BBE"/>
    <property type="match status" value="1"/>
</dbReference>
<dbReference type="EMBL" id="JAAVUP010000001">
    <property type="protein sequence ID" value="NKE15937.1"/>
    <property type="molecule type" value="Genomic_DNA"/>
</dbReference>
<dbReference type="AlphaFoldDB" id="A0A9X9WD36"/>